<dbReference type="Proteomes" id="UP000014155">
    <property type="component" value="Unassembled WGS sequence"/>
</dbReference>
<dbReference type="Pfam" id="PF02517">
    <property type="entry name" value="Rce1-like"/>
    <property type="match status" value="1"/>
</dbReference>
<keyword evidence="1" id="KW-0812">Transmembrane</keyword>
<protein>
    <recommendedName>
        <fullName evidence="2">CAAX prenyl protease 2/Lysostaphin resistance protein A-like domain-containing protein</fullName>
    </recommendedName>
</protein>
<dbReference type="AlphaFoldDB" id="S0FLD3"/>
<reference evidence="3 4" key="1">
    <citation type="journal article" date="2013" name="Genome Announc.">
        <title>Draft Genome Sequence of the Cellulolytic, Mesophilic, Anaerobic Bacterium Clostridium termitidis Strain CT1112 (DSM 5398).</title>
        <authorList>
            <person name="Lal S."/>
            <person name="Ramachandran U."/>
            <person name="Zhang X."/>
            <person name="Munir R."/>
            <person name="Sparling R."/>
            <person name="Levin D.B."/>
        </authorList>
    </citation>
    <scope>NUCLEOTIDE SEQUENCE [LARGE SCALE GENOMIC DNA]</scope>
    <source>
        <strain evidence="3 4">CT1112</strain>
    </source>
</reference>
<keyword evidence="4" id="KW-1185">Reference proteome</keyword>
<feature type="transmembrane region" description="Helical" evidence="1">
    <location>
        <begin position="64"/>
        <end position="88"/>
    </location>
</feature>
<dbReference type="EMBL" id="AORV01000026">
    <property type="protein sequence ID" value="EMS72707.1"/>
    <property type="molecule type" value="Genomic_DNA"/>
</dbReference>
<dbReference type="GO" id="GO:0080120">
    <property type="term" value="P:CAAX-box protein maturation"/>
    <property type="evidence" value="ECO:0007669"/>
    <property type="project" value="UniProtKB-ARBA"/>
</dbReference>
<evidence type="ECO:0000313" key="3">
    <source>
        <dbReference type="EMBL" id="EMS72707.1"/>
    </source>
</evidence>
<sequence>MSTGFYEEILCRGLILSACMKKWGKTQKGIYMAVILSSVIFGCFFHVINLAMGRGALLEVVTQMVYATFFGVFVAACFICIGSIWLAIITHALFVMMGTLDEIAVGNKFTGHVLNLNYSLENALTTILLTLHLFLYSLFFCERLDLSFK</sequence>
<comment type="caution">
    <text evidence="3">The sequence shown here is derived from an EMBL/GenBank/DDBJ whole genome shotgun (WGS) entry which is preliminary data.</text>
</comment>
<accession>S0FLD3</accession>
<dbReference type="eggNOG" id="COG1266">
    <property type="taxonomic scope" value="Bacteria"/>
</dbReference>
<feature type="transmembrane region" description="Helical" evidence="1">
    <location>
        <begin position="30"/>
        <end position="52"/>
    </location>
</feature>
<dbReference type="PANTHER" id="PTHR36435">
    <property type="entry name" value="SLR1288 PROTEIN"/>
    <property type="match status" value="1"/>
</dbReference>
<organism evidence="3 4">
    <name type="scientific">Ruminiclostridium cellobioparum subsp. termitidis CT1112</name>
    <dbReference type="NCBI Taxonomy" id="1195236"/>
    <lineage>
        <taxon>Bacteria</taxon>
        <taxon>Bacillati</taxon>
        <taxon>Bacillota</taxon>
        <taxon>Clostridia</taxon>
        <taxon>Eubacteriales</taxon>
        <taxon>Oscillospiraceae</taxon>
        <taxon>Ruminiclostridium</taxon>
    </lineage>
</organism>
<keyword evidence="1" id="KW-0472">Membrane</keyword>
<evidence type="ECO:0000259" key="2">
    <source>
        <dbReference type="Pfam" id="PF02517"/>
    </source>
</evidence>
<gene>
    <name evidence="3" type="ORF">CTER_1412</name>
</gene>
<keyword evidence="1" id="KW-1133">Transmembrane helix</keyword>
<feature type="domain" description="CAAX prenyl protease 2/Lysostaphin resistance protein A-like" evidence="2">
    <location>
        <begin position="3"/>
        <end position="96"/>
    </location>
</feature>
<feature type="transmembrane region" description="Helical" evidence="1">
    <location>
        <begin position="123"/>
        <end position="141"/>
    </location>
</feature>
<dbReference type="STRING" id="1195236.CTER_1412"/>
<evidence type="ECO:0000313" key="4">
    <source>
        <dbReference type="Proteomes" id="UP000014155"/>
    </source>
</evidence>
<dbReference type="GO" id="GO:0004175">
    <property type="term" value="F:endopeptidase activity"/>
    <property type="evidence" value="ECO:0007669"/>
    <property type="project" value="UniProtKB-ARBA"/>
</dbReference>
<dbReference type="InterPro" id="IPR003675">
    <property type="entry name" value="Rce1/LyrA-like_dom"/>
</dbReference>
<dbReference type="RefSeq" id="WP_004624968.1">
    <property type="nucleotide sequence ID" value="NZ_AORV01000026.1"/>
</dbReference>
<dbReference type="PANTHER" id="PTHR36435:SF1">
    <property type="entry name" value="CAAX AMINO TERMINAL PROTEASE FAMILY PROTEIN"/>
    <property type="match status" value="1"/>
</dbReference>
<proteinExistence type="predicted"/>
<evidence type="ECO:0000256" key="1">
    <source>
        <dbReference type="SAM" id="Phobius"/>
    </source>
</evidence>
<name>S0FLD3_RUMCE</name>
<dbReference type="InterPro" id="IPR052710">
    <property type="entry name" value="CAAX_protease"/>
</dbReference>